<feature type="transmembrane region" description="Helical" evidence="9">
    <location>
        <begin position="316"/>
        <end position="335"/>
    </location>
</feature>
<organism evidence="10 11">
    <name type="scientific">Batillaria attramentaria</name>
    <dbReference type="NCBI Taxonomy" id="370345"/>
    <lineage>
        <taxon>Eukaryota</taxon>
        <taxon>Metazoa</taxon>
        <taxon>Spiralia</taxon>
        <taxon>Lophotrochozoa</taxon>
        <taxon>Mollusca</taxon>
        <taxon>Gastropoda</taxon>
        <taxon>Caenogastropoda</taxon>
        <taxon>Sorbeoconcha</taxon>
        <taxon>Cerithioidea</taxon>
        <taxon>Batillariidae</taxon>
        <taxon>Batillaria</taxon>
    </lineage>
</organism>
<evidence type="ECO:0000256" key="7">
    <source>
        <dbReference type="ARBA" id="ARBA00022989"/>
    </source>
</evidence>
<comment type="similarity">
    <text evidence="3">Belongs to the PIGU family.</text>
</comment>
<sequence>MAAPVLFCGTIGTILRLALFRTGIPDWLRSRKEVVTPITSWDRVLEGISLQKQFISPYAGDIFHETPILLRLLQFVDYVPGGAKTVFVLVDLLTGIVLHRICLEFSKHELKRQTLEVASYSPKAKHLLITVRQLSSLPFTVAALHFFGPYSICSCLAFSTAVFSNLALLCCWLYTLQGNVTLSCLSLAMAAYQSFYPAVCIVPVAIHHYLYNNPKATSFTSPNAVKSYIRTALTFTVCFAALLLASSRLEGGSWSFLRSTYGFILSVPDLTPNVGIFWYFFTEMFEHFRTFFVCVFQINVFIYAIPLAVKLRERPLFQLYVVMAIISIFKSYPSYADTALYLSLLPLWKHVFGYLRNGLVVTVMYSVVAVVAPILWHLWIYSASANANFYFAITLVFSTAQIFLLTDLMFAFLRYEYDLHHGIEHYLANGKKTVVVLQ</sequence>
<feature type="transmembrane region" description="Helical" evidence="9">
    <location>
        <begin position="261"/>
        <end position="281"/>
    </location>
</feature>
<dbReference type="PANTHER" id="PTHR13121">
    <property type="entry name" value="GPI TRANSAMIDASE COMPONENT PIG-U"/>
    <property type="match status" value="1"/>
</dbReference>
<evidence type="ECO:0000256" key="8">
    <source>
        <dbReference type="ARBA" id="ARBA00023136"/>
    </source>
</evidence>
<dbReference type="GO" id="GO:0005789">
    <property type="term" value="C:endoplasmic reticulum membrane"/>
    <property type="evidence" value="ECO:0007669"/>
    <property type="project" value="UniProtKB-SubCell"/>
</dbReference>
<dbReference type="InterPro" id="IPR009600">
    <property type="entry name" value="PIG-U"/>
</dbReference>
<feature type="transmembrane region" description="Helical" evidence="9">
    <location>
        <begin position="187"/>
        <end position="208"/>
    </location>
</feature>
<name>A0ABD0LVV0_9CAEN</name>
<comment type="pathway">
    <text evidence="2">Glycolipid biosynthesis; glycosylphosphatidylinositol-anchor biosynthesis.</text>
</comment>
<evidence type="ECO:0000256" key="9">
    <source>
        <dbReference type="SAM" id="Phobius"/>
    </source>
</evidence>
<evidence type="ECO:0000256" key="5">
    <source>
        <dbReference type="ARBA" id="ARBA00022692"/>
    </source>
</evidence>
<evidence type="ECO:0000313" key="10">
    <source>
        <dbReference type="EMBL" id="KAK7503238.1"/>
    </source>
</evidence>
<evidence type="ECO:0008006" key="12">
    <source>
        <dbReference type="Google" id="ProtNLM"/>
    </source>
</evidence>
<dbReference type="AlphaFoldDB" id="A0ABD0LVV0"/>
<keyword evidence="8 9" id="KW-0472">Membrane</keyword>
<proteinExistence type="inferred from homology"/>
<protein>
    <recommendedName>
        <fullName evidence="12">Phosphatidylinositol glycan anchor biosynthesis class U protein</fullName>
    </recommendedName>
</protein>
<evidence type="ECO:0000256" key="1">
    <source>
        <dbReference type="ARBA" id="ARBA00004477"/>
    </source>
</evidence>
<dbReference type="GO" id="GO:0006506">
    <property type="term" value="P:GPI anchor biosynthetic process"/>
    <property type="evidence" value="ECO:0007669"/>
    <property type="project" value="UniProtKB-KW"/>
</dbReference>
<keyword evidence="6" id="KW-0256">Endoplasmic reticulum</keyword>
<evidence type="ECO:0000256" key="6">
    <source>
        <dbReference type="ARBA" id="ARBA00022824"/>
    </source>
</evidence>
<evidence type="ECO:0000256" key="3">
    <source>
        <dbReference type="ARBA" id="ARBA00010026"/>
    </source>
</evidence>
<feature type="transmembrane region" description="Helical" evidence="9">
    <location>
        <begin position="355"/>
        <end position="376"/>
    </location>
</feature>
<keyword evidence="11" id="KW-1185">Reference proteome</keyword>
<gene>
    <name evidence="10" type="ORF">BaRGS_00005503</name>
</gene>
<feature type="transmembrane region" description="Helical" evidence="9">
    <location>
        <begin position="228"/>
        <end position="249"/>
    </location>
</feature>
<keyword evidence="4" id="KW-0337">GPI-anchor biosynthesis</keyword>
<reference evidence="10 11" key="1">
    <citation type="journal article" date="2023" name="Sci. Data">
        <title>Genome assembly of the Korean intertidal mud-creeper Batillaria attramentaria.</title>
        <authorList>
            <person name="Patra A.K."/>
            <person name="Ho P.T."/>
            <person name="Jun S."/>
            <person name="Lee S.J."/>
            <person name="Kim Y."/>
            <person name="Won Y.J."/>
        </authorList>
    </citation>
    <scope>NUCLEOTIDE SEQUENCE [LARGE SCALE GENOMIC DNA]</scope>
    <source>
        <strain evidence="10">Wonlab-2016</strain>
    </source>
</reference>
<feature type="transmembrane region" description="Helical" evidence="9">
    <location>
        <begin position="287"/>
        <end position="309"/>
    </location>
</feature>
<evidence type="ECO:0000313" key="11">
    <source>
        <dbReference type="Proteomes" id="UP001519460"/>
    </source>
</evidence>
<feature type="transmembrane region" description="Helical" evidence="9">
    <location>
        <begin position="388"/>
        <end position="413"/>
    </location>
</feature>
<comment type="subcellular location">
    <subcellularLocation>
        <location evidence="1">Endoplasmic reticulum membrane</location>
        <topology evidence="1">Multi-pass membrane protein</topology>
    </subcellularLocation>
</comment>
<keyword evidence="5 9" id="KW-0812">Transmembrane</keyword>
<evidence type="ECO:0000256" key="4">
    <source>
        <dbReference type="ARBA" id="ARBA00022502"/>
    </source>
</evidence>
<keyword evidence="7 9" id="KW-1133">Transmembrane helix</keyword>
<dbReference type="PANTHER" id="PTHR13121:SF0">
    <property type="entry name" value="PHOSPHATIDYLINOSITOL GLYCAN ANCHOR BIOSYNTHESIS CLASS U PROTEIN"/>
    <property type="match status" value="1"/>
</dbReference>
<accession>A0ABD0LVV0</accession>
<dbReference type="Proteomes" id="UP001519460">
    <property type="component" value="Unassembled WGS sequence"/>
</dbReference>
<dbReference type="EMBL" id="JACVVK020000021">
    <property type="protein sequence ID" value="KAK7503238.1"/>
    <property type="molecule type" value="Genomic_DNA"/>
</dbReference>
<dbReference type="Pfam" id="PF06728">
    <property type="entry name" value="PIG-U"/>
    <property type="match status" value="1"/>
</dbReference>
<comment type="caution">
    <text evidence="10">The sequence shown here is derived from an EMBL/GenBank/DDBJ whole genome shotgun (WGS) entry which is preliminary data.</text>
</comment>
<evidence type="ECO:0000256" key="2">
    <source>
        <dbReference type="ARBA" id="ARBA00004687"/>
    </source>
</evidence>